<dbReference type="InterPro" id="IPR003663">
    <property type="entry name" value="Sugar/inositol_transpt"/>
</dbReference>
<evidence type="ECO:0000256" key="3">
    <source>
        <dbReference type="ARBA" id="ARBA00022448"/>
    </source>
</evidence>
<feature type="transmembrane region" description="Helical" evidence="9">
    <location>
        <begin position="87"/>
        <end position="105"/>
    </location>
</feature>
<protein>
    <submittedName>
        <fullName evidence="11">MFS transporter, SP family, major inositol transporter</fullName>
    </submittedName>
</protein>
<dbReference type="InterPro" id="IPR005828">
    <property type="entry name" value="MFS_sugar_transport-like"/>
</dbReference>
<feature type="transmembrane region" description="Helical" evidence="9">
    <location>
        <begin position="392"/>
        <end position="409"/>
    </location>
</feature>
<keyword evidence="7 9" id="KW-0472">Membrane</keyword>
<gene>
    <name evidence="11" type="ORF">SAMN02745910_03453</name>
</gene>
<evidence type="ECO:0000256" key="8">
    <source>
        <dbReference type="RuleBase" id="RU003346"/>
    </source>
</evidence>
<evidence type="ECO:0000256" key="9">
    <source>
        <dbReference type="SAM" id="Phobius"/>
    </source>
</evidence>
<dbReference type="PANTHER" id="PTHR48020:SF12">
    <property type="entry name" value="PROTON MYO-INOSITOL COTRANSPORTER"/>
    <property type="match status" value="1"/>
</dbReference>
<organism evidence="11 12">
    <name type="scientific">Priestia endophytica DSM 13796</name>
    <dbReference type="NCBI Taxonomy" id="1121089"/>
    <lineage>
        <taxon>Bacteria</taxon>
        <taxon>Bacillati</taxon>
        <taxon>Bacillota</taxon>
        <taxon>Bacilli</taxon>
        <taxon>Bacillales</taxon>
        <taxon>Bacillaceae</taxon>
        <taxon>Priestia</taxon>
    </lineage>
</organism>
<dbReference type="NCBIfam" id="TIGR00879">
    <property type="entry name" value="SP"/>
    <property type="match status" value="1"/>
</dbReference>
<dbReference type="PROSITE" id="PS50850">
    <property type="entry name" value="MFS"/>
    <property type="match status" value="1"/>
</dbReference>
<feature type="transmembrane region" description="Helical" evidence="9">
    <location>
        <begin position="327"/>
        <end position="349"/>
    </location>
</feature>
<comment type="similarity">
    <text evidence="2 8">Belongs to the major facilitator superfamily. Sugar transporter (TC 2.A.1.1) family.</text>
</comment>
<dbReference type="InterPro" id="IPR050814">
    <property type="entry name" value="Myo-inositol_Transporter"/>
</dbReference>
<dbReference type="InterPro" id="IPR020846">
    <property type="entry name" value="MFS_dom"/>
</dbReference>
<keyword evidence="6 9" id="KW-1133">Transmembrane helix</keyword>
<feature type="transmembrane region" description="Helical" evidence="9">
    <location>
        <begin position="152"/>
        <end position="170"/>
    </location>
</feature>
<name>A0A1I6BCD3_9BACI</name>
<feature type="transmembrane region" description="Helical" evidence="9">
    <location>
        <begin position="57"/>
        <end position="75"/>
    </location>
</feature>
<evidence type="ECO:0000256" key="1">
    <source>
        <dbReference type="ARBA" id="ARBA00004651"/>
    </source>
</evidence>
<evidence type="ECO:0000256" key="5">
    <source>
        <dbReference type="ARBA" id="ARBA00022692"/>
    </source>
</evidence>
<keyword evidence="3 8" id="KW-0813">Transport</keyword>
<feature type="transmembrane region" description="Helical" evidence="9">
    <location>
        <begin position="17"/>
        <end position="37"/>
    </location>
</feature>
<keyword evidence="12" id="KW-1185">Reference proteome</keyword>
<feature type="transmembrane region" description="Helical" evidence="9">
    <location>
        <begin position="355"/>
        <end position="380"/>
    </location>
</feature>
<dbReference type="Gene3D" id="1.20.1250.20">
    <property type="entry name" value="MFS general substrate transporter like domains"/>
    <property type="match status" value="1"/>
</dbReference>
<feature type="domain" description="Major facilitator superfamily (MFS) profile" evidence="10">
    <location>
        <begin position="18"/>
        <end position="448"/>
    </location>
</feature>
<evidence type="ECO:0000313" key="12">
    <source>
        <dbReference type="Proteomes" id="UP000182762"/>
    </source>
</evidence>
<dbReference type="EMBL" id="FOXX01000009">
    <property type="protein sequence ID" value="SFQ78598.1"/>
    <property type="molecule type" value="Genomic_DNA"/>
</dbReference>
<keyword evidence="4" id="KW-1003">Cell membrane</keyword>
<dbReference type="InterPro" id="IPR036259">
    <property type="entry name" value="MFS_trans_sf"/>
</dbReference>
<reference evidence="11 12" key="1">
    <citation type="submission" date="2016-10" db="EMBL/GenBank/DDBJ databases">
        <authorList>
            <person name="Varghese N."/>
            <person name="Submissions S."/>
        </authorList>
    </citation>
    <scope>NUCLEOTIDE SEQUENCE [LARGE SCALE GENOMIC DNA]</scope>
    <source>
        <strain evidence="11 12">DSM 13796</strain>
    </source>
</reference>
<accession>A0A1I6BCD3</accession>
<dbReference type="InterPro" id="IPR005829">
    <property type="entry name" value="Sugar_transporter_CS"/>
</dbReference>
<sequence>MGENTAKQREPAKKIKVIAFISTFGGLLFGYDTGVINGALPYMSRPDQLNLTPFTEGLVASSLLLGAAFGALFGGQLSDRHGRRRNIMFLALLFFGATLGCTLASDTTLMVVFRFLLGLAVGGASVTVPTFLAEMAPAEKRGQIVTQNEFMIVTGQFLAFTFNAILGNTLGEVGHVWRYMLVIASLPAVILWFGMLIVPESPRWLASKGRIGEALKVLKQIRKEKQANEELTEIKMSIAKESKMKKATIKDLSTPWIRRILFLGIGIAVVNQINGVNAIMYYGTEILKDAGLGIKAALIGNVANGIISMGAMLVGIWLLGKVNRRPMLIIGLCGTTTSLFLIGLFSMLLEGSPALPYVVLSLTVLFLAFMQGTIGPVTWLTLAEIFPLGMRGLGMGFSVFWMWIVNFSISLTFPMLLASIGLAMTFFIFAILGVFAIAFVYKYLPETRGYSLEEIEQHFRSYDDNGVQSELQSQVKQ</sequence>
<evidence type="ECO:0000256" key="6">
    <source>
        <dbReference type="ARBA" id="ARBA00022989"/>
    </source>
</evidence>
<dbReference type="PRINTS" id="PR00171">
    <property type="entry name" value="SUGRTRNSPORT"/>
</dbReference>
<feature type="transmembrane region" description="Helical" evidence="9">
    <location>
        <begin position="260"/>
        <end position="282"/>
    </location>
</feature>
<dbReference type="Pfam" id="PF00083">
    <property type="entry name" value="Sugar_tr"/>
    <property type="match status" value="1"/>
</dbReference>
<dbReference type="SUPFAM" id="SSF103473">
    <property type="entry name" value="MFS general substrate transporter"/>
    <property type="match status" value="1"/>
</dbReference>
<dbReference type="InterPro" id="IPR047984">
    <property type="entry name" value="XylE-like"/>
</dbReference>
<comment type="caution">
    <text evidence="11">The sequence shown here is derived from an EMBL/GenBank/DDBJ whole genome shotgun (WGS) entry which is preliminary data.</text>
</comment>
<dbReference type="RefSeq" id="WP_082802641.1">
    <property type="nucleotide sequence ID" value="NZ_FOXX01000009.1"/>
</dbReference>
<proteinExistence type="inferred from homology"/>
<evidence type="ECO:0000259" key="10">
    <source>
        <dbReference type="PROSITE" id="PS50850"/>
    </source>
</evidence>
<comment type="subcellular location">
    <subcellularLocation>
        <location evidence="1">Cell membrane</location>
        <topology evidence="1">Multi-pass membrane protein</topology>
    </subcellularLocation>
</comment>
<feature type="transmembrane region" description="Helical" evidence="9">
    <location>
        <begin position="176"/>
        <end position="198"/>
    </location>
</feature>
<evidence type="ECO:0000256" key="4">
    <source>
        <dbReference type="ARBA" id="ARBA00022475"/>
    </source>
</evidence>
<dbReference type="CDD" id="cd17359">
    <property type="entry name" value="MFS_XylE_like"/>
    <property type="match status" value="1"/>
</dbReference>
<keyword evidence="5 9" id="KW-0812">Transmembrane</keyword>
<feature type="transmembrane region" description="Helical" evidence="9">
    <location>
        <begin position="415"/>
        <end position="441"/>
    </location>
</feature>
<evidence type="ECO:0000256" key="7">
    <source>
        <dbReference type="ARBA" id="ARBA00023136"/>
    </source>
</evidence>
<dbReference type="GeneID" id="93712055"/>
<dbReference type="PANTHER" id="PTHR48020">
    <property type="entry name" value="PROTON MYO-INOSITOL COTRANSPORTER"/>
    <property type="match status" value="1"/>
</dbReference>
<dbReference type="PROSITE" id="PS00217">
    <property type="entry name" value="SUGAR_TRANSPORT_2"/>
    <property type="match status" value="1"/>
</dbReference>
<dbReference type="Proteomes" id="UP000182762">
    <property type="component" value="Unassembled WGS sequence"/>
</dbReference>
<evidence type="ECO:0000313" key="11">
    <source>
        <dbReference type="EMBL" id="SFQ78598.1"/>
    </source>
</evidence>
<evidence type="ECO:0000256" key="2">
    <source>
        <dbReference type="ARBA" id="ARBA00010992"/>
    </source>
</evidence>
<feature type="transmembrane region" description="Helical" evidence="9">
    <location>
        <begin position="302"/>
        <end position="320"/>
    </location>
</feature>
<feature type="transmembrane region" description="Helical" evidence="9">
    <location>
        <begin position="111"/>
        <end position="132"/>
    </location>
</feature>